<keyword evidence="3 5" id="KW-1133">Transmembrane helix</keyword>
<dbReference type="GeneID" id="19117679"/>
<keyword evidence="2 5" id="KW-0812">Transmembrane</keyword>
<accession>W6YLA7</accession>
<organism evidence="6 7">
    <name type="scientific">Bipolaris oryzae ATCC 44560</name>
    <dbReference type="NCBI Taxonomy" id="930090"/>
    <lineage>
        <taxon>Eukaryota</taxon>
        <taxon>Fungi</taxon>
        <taxon>Dikarya</taxon>
        <taxon>Ascomycota</taxon>
        <taxon>Pezizomycotina</taxon>
        <taxon>Dothideomycetes</taxon>
        <taxon>Pleosporomycetidae</taxon>
        <taxon>Pleosporales</taxon>
        <taxon>Pleosporineae</taxon>
        <taxon>Pleosporaceae</taxon>
        <taxon>Bipolaris</taxon>
    </lineage>
</organism>
<dbReference type="EMBL" id="KI964213">
    <property type="protein sequence ID" value="EUC39982.1"/>
    <property type="molecule type" value="Genomic_DNA"/>
</dbReference>
<protein>
    <submittedName>
        <fullName evidence="6">Uncharacterized protein</fullName>
    </submittedName>
</protein>
<dbReference type="KEGG" id="bor:COCMIDRAFT_10046"/>
<evidence type="ECO:0000313" key="7">
    <source>
        <dbReference type="Proteomes" id="UP000054032"/>
    </source>
</evidence>
<evidence type="ECO:0000313" key="6">
    <source>
        <dbReference type="EMBL" id="EUC39982.1"/>
    </source>
</evidence>
<keyword evidence="7" id="KW-1185">Reference proteome</keyword>
<reference evidence="6 7" key="1">
    <citation type="journal article" date="2013" name="PLoS Genet.">
        <title>Comparative genome structure, secondary metabolite, and effector coding capacity across Cochliobolus pathogens.</title>
        <authorList>
            <person name="Condon B.J."/>
            <person name="Leng Y."/>
            <person name="Wu D."/>
            <person name="Bushley K.E."/>
            <person name="Ohm R.A."/>
            <person name="Otillar R."/>
            <person name="Martin J."/>
            <person name="Schackwitz W."/>
            <person name="Grimwood J."/>
            <person name="MohdZainudin N."/>
            <person name="Xue C."/>
            <person name="Wang R."/>
            <person name="Manning V.A."/>
            <person name="Dhillon B."/>
            <person name="Tu Z.J."/>
            <person name="Steffenson B.J."/>
            <person name="Salamov A."/>
            <person name="Sun H."/>
            <person name="Lowry S."/>
            <person name="LaButti K."/>
            <person name="Han J."/>
            <person name="Copeland A."/>
            <person name="Lindquist E."/>
            <person name="Barry K."/>
            <person name="Schmutz J."/>
            <person name="Baker S.E."/>
            <person name="Ciuffetti L.M."/>
            <person name="Grigoriev I.V."/>
            <person name="Zhong S."/>
            <person name="Turgeon B.G."/>
        </authorList>
    </citation>
    <scope>NUCLEOTIDE SEQUENCE [LARGE SCALE GENOMIC DNA]</scope>
    <source>
        <strain evidence="6 7">ATCC 44560</strain>
    </source>
</reference>
<feature type="transmembrane region" description="Helical" evidence="5">
    <location>
        <begin position="364"/>
        <end position="383"/>
    </location>
</feature>
<dbReference type="AlphaFoldDB" id="W6YLA7"/>
<dbReference type="STRING" id="930090.W6YLA7"/>
<dbReference type="Proteomes" id="UP000054032">
    <property type="component" value="Unassembled WGS sequence"/>
</dbReference>
<comment type="subcellular location">
    <subcellularLocation>
        <location evidence="1">Membrane</location>
        <topology evidence="1">Multi-pass membrane protein</topology>
    </subcellularLocation>
</comment>
<evidence type="ECO:0000256" key="5">
    <source>
        <dbReference type="SAM" id="Phobius"/>
    </source>
</evidence>
<dbReference type="Gene3D" id="1.20.58.340">
    <property type="entry name" value="Magnesium transport protein CorA, transmembrane region"/>
    <property type="match status" value="1"/>
</dbReference>
<dbReference type="InterPro" id="IPR045863">
    <property type="entry name" value="CorA_TM1_TM2"/>
</dbReference>
<name>W6YLA7_COCMI</name>
<dbReference type="OrthoDB" id="2830640at2759"/>
<dbReference type="SUPFAM" id="SSF144083">
    <property type="entry name" value="Magnesium transport protein CorA, transmembrane region"/>
    <property type="match status" value="1"/>
</dbReference>
<keyword evidence="4 5" id="KW-0472">Membrane</keyword>
<evidence type="ECO:0000256" key="4">
    <source>
        <dbReference type="ARBA" id="ARBA00023136"/>
    </source>
</evidence>
<gene>
    <name evidence="6" type="ORF">COCMIDRAFT_10046</name>
</gene>
<dbReference type="eggNOG" id="ENOG502SMU6">
    <property type="taxonomic scope" value="Eukaryota"/>
</dbReference>
<sequence>MPNSRGPPMNTIDLIRLSAGCWNSHTERLDHCLRDQGDPEKQYLFIQDDPFSYSGSGKLQPELIQYFQIPQYLLANIYRRSNGFFAFKESQGQNGQLESCYMWFRVEIKTVDANDGMRYHWHEMTFCYRWDSKSCSILCLGVDAAFKSCLKEKLRQMWPGIQGSQPGCLLVPLIEVLVVTYDQSVWSMRDTVRQAEKNRTHSTRHTTKSDLLYEATRHAIHSSETLDVAINTLSSIQHQIASQSKRSLPVPYDVQDLADLINNHLGFQVRMLRNLHLRAQSNKARVQNENVYAYNMATQRDSEIMKGLGAAAKEDSGVMRTIAVVTMFFLPPTFISAVFSMSFFNYTPPQDGAAGKWSVSDRFWIYWAFAIPLTALTLGIWALRQRWMCWRYWFDSF</sequence>
<evidence type="ECO:0000256" key="2">
    <source>
        <dbReference type="ARBA" id="ARBA00022692"/>
    </source>
</evidence>
<evidence type="ECO:0000256" key="3">
    <source>
        <dbReference type="ARBA" id="ARBA00022989"/>
    </source>
</evidence>
<dbReference type="GO" id="GO:0016020">
    <property type="term" value="C:membrane"/>
    <property type="evidence" value="ECO:0007669"/>
    <property type="project" value="UniProtKB-SubCell"/>
</dbReference>
<dbReference type="HOGENOM" id="CLU_041307_1_1_1"/>
<proteinExistence type="predicted"/>
<feature type="transmembrane region" description="Helical" evidence="5">
    <location>
        <begin position="322"/>
        <end position="344"/>
    </location>
</feature>
<dbReference type="RefSeq" id="XP_007693494.1">
    <property type="nucleotide sequence ID" value="XM_007695304.1"/>
</dbReference>
<evidence type="ECO:0000256" key="1">
    <source>
        <dbReference type="ARBA" id="ARBA00004141"/>
    </source>
</evidence>